<evidence type="ECO:0000313" key="8">
    <source>
        <dbReference type="EMBL" id="STO97909.1"/>
    </source>
</evidence>
<organism evidence="8 9">
    <name type="scientific">Helicobacter canis</name>
    <dbReference type="NCBI Taxonomy" id="29419"/>
    <lineage>
        <taxon>Bacteria</taxon>
        <taxon>Pseudomonadati</taxon>
        <taxon>Campylobacterota</taxon>
        <taxon>Epsilonproteobacteria</taxon>
        <taxon>Campylobacterales</taxon>
        <taxon>Helicobacteraceae</taxon>
        <taxon>Helicobacter</taxon>
    </lineage>
</organism>
<comment type="catalytic activity">
    <reaction evidence="5">
        <text>L-glutaminyl-[peptide chain release factor] + S-adenosyl-L-methionine = N(5)-methyl-L-glutaminyl-[peptide chain release factor] + S-adenosyl-L-homocysteine + H(+)</text>
        <dbReference type="Rhea" id="RHEA:42896"/>
        <dbReference type="Rhea" id="RHEA-COMP:10271"/>
        <dbReference type="Rhea" id="RHEA-COMP:10272"/>
        <dbReference type="ChEBI" id="CHEBI:15378"/>
        <dbReference type="ChEBI" id="CHEBI:30011"/>
        <dbReference type="ChEBI" id="CHEBI:57856"/>
        <dbReference type="ChEBI" id="CHEBI:59789"/>
        <dbReference type="ChEBI" id="CHEBI:61891"/>
        <dbReference type="EC" id="2.1.1.297"/>
    </reaction>
</comment>
<accession>A0A377J6G4</accession>
<dbReference type="PANTHER" id="PTHR18895">
    <property type="entry name" value="HEMK METHYLTRANSFERASE"/>
    <property type="match status" value="1"/>
</dbReference>
<dbReference type="Proteomes" id="UP000254841">
    <property type="component" value="Unassembled WGS sequence"/>
</dbReference>
<dbReference type="Gene3D" id="1.10.8.10">
    <property type="entry name" value="DNA helicase RuvA subunit, C-terminal domain"/>
    <property type="match status" value="1"/>
</dbReference>
<dbReference type="EC" id="2.1.1.297" evidence="1"/>
<dbReference type="Gene3D" id="3.40.50.150">
    <property type="entry name" value="Vaccinia Virus protein VP39"/>
    <property type="match status" value="1"/>
</dbReference>
<reference evidence="8 9" key="1">
    <citation type="submission" date="2018-06" db="EMBL/GenBank/DDBJ databases">
        <authorList>
            <consortium name="Pathogen Informatics"/>
            <person name="Doyle S."/>
        </authorList>
    </citation>
    <scope>NUCLEOTIDE SEQUENCE [LARGE SCALE GENOMIC DNA]</scope>
    <source>
        <strain evidence="8 9">NCTC12410</strain>
    </source>
</reference>
<dbReference type="GO" id="GO:0102559">
    <property type="term" value="F:peptide chain release factor N(5)-glutamine methyltransferase activity"/>
    <property type="evidence" value="ECO:0007669"/>
    <property type="project" value="UniProtKB-EC"/>
</dbReference>
<dbReference type="SUPFAM" id="SSF53335">
    <property type="entry name" value="S-adenosyl-L-methionine-dependent methyltransferases"/>
    <property type="match status" value="1"/>
</dbReference>
<sequence length="299" mass="33268">MDINTALQHALACLRQAHLATSQEAPPPRKNHQEICQAPAPRARLEAEILLGFVLGKERVWLHTHDRQKLDSREQERFFSLIDQRAKGCPIEYLTHRVSFLDFELFVDPSVLIPRPESEILVQKVCETLSHDQSPHLTLIEVGIGSGALSIAIARAFPKLSIIATDISQAALHTAARNIAHFDLQERIMLRHTSLLDGIDTSSISLVFSNPPYIATSYPIAKSLSYEPSSALFGGEKGSEILESLIAKCSTHKIPYLVCEMGYDQKHRLAQVLESSGYEAEFYTDLAGLDRGFVARLQS</sequence>
<evidence type="ECO:0000256" key="2">
    <source>
        <dbReference type="ARBA" id="ARBA00022603"/>
    </source>
</evidence>
<dbReference type="InterPro" id="IPR002052">
    <property type="entry name" value="DNA_methylase_N6_adenine_CS"/>
</dbReference>
<dbReference type="CDD" id="cd02440">
    <property type="entry name" value="AdoMet_MTases"/>
    <property type="match status" value="1"/>
</dbReference>
<dbReference type="Pfam" id="PF05175">
    <property type="entry name" value="MTS"/>
    <property type="match status" value="1"/>
</dbReference>
<dbReference type="OrthoDB" id="9800643at2"/>
<dbReference type="InterPro" id="IPR029063">
    <property type="entry name" value="SAM-dependent_MTases_sf"/>
</dbReference>
<dbReference type="NCBIfam" id="TIGR00536">
    <property type="entry name" value="hemK_fam"/>
    <property type="match status" value="1"/>
</dbReference>
<dbReference type="Pfam" id="PF17827">
    <property type="entry name" value="PrmC_N"/>
    <property type="match status" value="1"/>
</dbReference>
<feature type="domain" description="Methyltransferase small" evidence="6">
    <location>
        <begin position="132"/>
        <end position="215"/>
    </location>
</feature>
<name>A0A377J6G4_9HELI</name>
<feature type="domain" description="Release factor glutamine methyltransferase N-terminal" evidence="7">
    <location>
        <begin position="40"/>
        <end position="95"/>
    </location>
</feature>
<dbReference type="AlphaFoldDB" id="A0A377J6G4"/>
<dbReference type="InterPro" id="IPR007848">
    <property type="entry name" value="Small_mtfrase_dom"/>
</dbReference>
<proteinExistence type="predicted"/>
<protein>
    <recommendedName>
        <fullName evidence="1">peptide chain release factor N(5)-glutamine methyltransferase</fullName>
        <ecNumber evidence="1">2.1.1.297</ecNumber>
    </recommendedName>
</protein>
<evidence type="ECO:0000259" key="6">
    <source>
        <dbReference type="Pfam" id="PF05175"/>
    </source>
</evidence>
<dbReference type="EMBL" id="UGHV01000001">
    <property type="protein sequence ID" value="STO97909.1"/>
    <property type="molecule type" value="Genomic_DNA"/>
</dbReference>
<evidence type="ECO:0000259" key="7">
    <source>
        <dbReference type="Pfam" id="PF17827"/>
    </source>
</evidence>
<evidence type="ECO:0000313" key="9">
    <source>
        <dbReference type="Proteomes" id="UP000254841"/>
    </source>
</evidence>
<keyword evidence="3 8" id="KW-0808">Transferase</keyword>
<dbReference type="InterPro" id="IPR050320">
    <property type="entry name" value="N5-glutamine_MTase"/>
</dbReference>
<keyword evidence="2 8" id="KW-0489">Methyltransferase</keyword>
<evidence type="ECO:0000256" key="3">
    <source>
        <dbReference type="ARBA" id="ARBA00022679"/>
    </source>
</evidence>
<dbReference type="InterPro" id="IPR019874">
    <property type="entry name" value="RF_methyltr_PrmC"/>
</dbReference>
<evidence type="ECO:0000256" key="4">
    <source>
        <dbReference type="ARBA" id="ARBA00022691"/>
    </source>
</evidence>
<dbReference type="GO" id="GO:0003676">
    <property type="term" value="F:nucleic acid binding"/>
    <property type="evidence" value="ECO:0007669"/>
    <property type="project" value="InterPro"/>
</dbReference>
<dbReference type="InterPro" id="IPR040758">
    <property type="entry name" value="PrmC_N"/>
</dbReference>
<dbReference type="PROSITE" id="PS00092">
    <property type="entry name" value="N6_MTASE"/>
    <property type="match status" value="1"/>
</dbReference>
<gene>
    <name evidence="8" type="primary">prmC</name>
    <name evidence="8" type="ORF">NCTC12410_01750</name>
</gene>
<keyword evidence="4" id="KW-0949">S-adenosyl-L-methionine</keyword>
<evidence type="ECO:0000256" key="1">
    <source>
        <dbReference type="ARBA" id="ARBA00012771"/>
    </source>
</evidence>
<dbReference type="PANTHER" id="PTHR18895:SF74">
    <property type="entry name" value="MTRF1L RELEASE FACTOR GLUTAMINE METHYLTRANSFERASE"/>
    <property type="match status" value="1"/>
</dbReference>
<dbReference type="NCBIfam" id="TIGR03534">
    <property type="entry name" value="RF_mod_PrmC"/>
    <property type="match status" value="1"/>
</dbReference>
<dbReference type="GO" id="GO:0032259">
    <property type="term" value="P:methylation"/>
    <property type="evidence" value="ECO:0007669"/>
    <property type="project" value="UniProtKB-KW"/>
</dbReference>
<evidence type="ECO:0000256" key="5">
    <source>
        <dbReference type="ARBA" id="ARBA00048391"/>
    </source>
</evidence>
<dbReference type="InterPro" id="IPR004556">
    <property type="entry name" value="HemK-like"/>
</dbReference>
<dbReference type="RefSeq" id="WP_115012105.1">
    <property type="nucleotide sequence ID" value="NZ_UGHV01000001.1"/>
</dbReference>